<keyword evidence="2" id="KW-0812">Transmembrane</keyword>
<evidence type="ECO:0000256" key="2">
    <source>
        <dbReference type="SAM" id="Phobius"/>
    </source>
</evidence>
<evidence type="ECO:0000313" key="4">
    <source>
        <dbReference type="Proteomes" id="UP001642501"/>
    </source>
</evidence>
<dbReference type="EMBL" id="CAWUOM010000092">
    <property type="protein sequence ID" value="CAK7271664.1"/>
    <property type="molecule type" value="Genomic_DNA"/>
</dbReference>
<dbReference type="Proteomes" id="UP001642501">
    <property type="component" value="Unassembled WGS sequence"/>
</dbReference>
<feature type="transmembrane region" description="Helical" evidence="2">
    <location>
        <begin position="157"/>
        <end position="178"/>
    </location>
</feature>
<gene>
    <name evidence="3" type="ORF">SEPCBS57363_004739</name>
</gene>
<proteinExistence type="predicted"/>
<comment type="caution">
    <text evidence="3">The sequence shown here is derived from an EMBL/GenBank/DDBJ whole genome shotgun (WGS) entry which is preliminary data.</text>
</comment>
<accession>A0ABP0DUW3</accession>
<organism evidence="3 4">
    <name type="scientific">Sporothrix epigloea</name>
    <dbReference type="NCBI Taxonomy" id="1892477"/>
    <lineage>
        <taxon>Eukaryota</taxon>
        <taxon>Fungi</taxon>
        <taxon>Dikarya</taxon>
        <taxon>Ascomycota</taxon>
        <taxon>Pezizomycotina</taxon>
        <taxon>Sordariomycetes</taxon>
        <taxon>Sordariomycetidae</taxon>
        <taxon>Ophiostomatales</taxon>
        <taxon>Ophiostomataceae</taxon>
        <taxon>Sporothrix</taxon>
    </lineage>
</organism>
<protein>
    <submittedName>
        <fullName evidence="3">Uncharacterized protein</fullName>
    </submittedName>
</protein>
<keyword evidence="4" id="KW-1185">Reference proteome</keyword>
<keyword evidence="2" id="KW-0472">Membrane</keyword>
<keyword evidence="2" id="KW-1133">Transmembrane helix</keyword>
<feature type="region of interest" description="Disordered" evidence="1">
    <location>
        <begin position="38"/>
        <end position="85"/>
    </location>
</feature>
<evidence type="ECO:0000256" key="1">
    <source>
        <dbReference type="SAM" id="MobiDB-lite"/>
    </source>
</evidence>
<reference evidence="3 4" key="1">
    <citation type="submission" date="2024-01" db="EMBL/GenBank/DDBJ databases">
        <authorList>
            <person name="Allen C."/>
            <person name="Tagirdzhanova G."/>
        </authorList>
    </citation>
    <scope>NUCLEOTIDE SEQUENCE [LARGE SCALE GENOMIC DNA]</scope>
    <source>
        <strain evidence="3 4">CBS 573.63</strain>
    </source>
</reference>
<sequence length="192" mass="20577">MDATNMLSVADNEKQLCATESTKDALETTSQTSLISAMADTTTSSHSGSAKILSNEKAGRSSTSSVPEALPRTSDLSTPATVHQNPFDTDVEAMITYSTTGGTLKYNDANGRRSMGCRGLGESQVWPGQSHWKRKAREQKMNRSCSCLSRLSKRNRFFMNVLIVLLIVGAAVGIGLGISKPLGAAIWGQHHS</sequence>
<name>A0ABP0DUW3_9PEZI</name>
<feature type="compositionally biased region" description="Polar residues" evidence="1">
    <location>
        <begin position="38"/>
        <end position="48"/>
    </location>
</feature>
<evidence type="ECO:0000313" key="3">
    <source>
        <dbReference type="EMBL" id="CAK7271664.1"/>
    </source>
</evidence>
<feature type="compositionally biased region" description="Polar residues" evidence="1">
    <location>
        <begin position="74"/>
        <end position="85"/>
    </location>
</feature>